<gene>
    <name evidence="2" type="ORF">Vretifemale_15048</name>
</gene>
<evidence type="ECO:0000313" key="2">
    <source>
        <dbReference type="EMBL" id="GIL86866.1"/>
    </source>
</evidence>
<reference evidence="2" key="1">
    <citation type="journal article" date="2021" name="Proc. Natl. Acad. Sci. U.S.A.">
        <title>Three genomes in the algal genus Volvox reveal the fate of a haploid sex-determining region after a transition to homothallism.</title>
        <authorList>
            <person name="Yamamoto K."/>
            <person name="Hamaji T."/>
            <person name="Kawai-Toyooka H."/>
            <person name="Matsuzaki R."/>
            <person name="Takahashi F."/>
            <person name="Nishimura Y."/>
            <person name="Kawachi M."/>
            <person name="Noguchi H."/>
            <person name="Minakuchi Y."/>
            <person name="Umen J.G."/>
            <person name="Toyoda A."/>
            <person name="Nozaki H."/>
        </authorList>
    </citation>
    <scope>NUCLEOTIDE SEQUENCE</scope>
    <source>
        <strain evidence="2">NIES-3786</strain>
    </source>
</reference>
<evidence type="ECO:0000256" key="1">
    <source>
        <dbReference type="SAM" id="MobiDB-lite"/>
    </source>
</evidence>
<accession>A0A8J4CR50</accession>
<dbReference type="Proteomes" id="UP000747110">
    <property type="component" value="Unassembled WGS sequence"/>
</dbReference>
<feature type="region of interest" description="Disordered" evidence="1">
    <location>
        <begin position="1"/>
        <end position="25"/>
    </location>
</feature>
<dbReference type="EMBL" id="BNCP01000037">
    <property type="protein sequence ID" value="GIL86866.1"/>
    <property type="molecule type" value="Genomic_DNA"/>
</dbReference>
<evidence type="ECO:0000313" key="3">
    <source>
        <dbReference type="Proteomes" id="UP000747110"/>
    </source>
</evidence>
<comment type="caution">
    <text evidence="2">The sequence shown here is derived from an EMBL/GenBank/DDBJ whole genome shotgun (WGS) entry which is preliminary data.</text>
</comment>
<protein>
    <submittedName>
        <fullName evidence="2">Uncharacterized protein</fullName>
    </submittedName>
</protein>
<feature type="non-terminal residue" evidence="2">
    <location>
        <position position="1"/>
    </location>
</feature>
<keyword evidence="3" id="KW-1185">Reference proteome</keyword>
<name>A0A8J4CR50_9CHLO</name>
<proteinExistence type="predicted"/>
<dbReference type="AlphaFoldDB" id="A0A8J4CR50"/>
<sequence>MVETMERGPQPPPPPQQTHGNRVGDSTMVAAAVLESMRNWQEMDNMQQEVYEDGTNGYDFFIPETELQQEELDLAMMPPPLTHKVATIEDHRQKTLDRLLQSQRVTRSSAAAIAASHGAVGFHVPREASVDRDQRCHEDDEPALKRVRRLKNTQPSCDSTGVGTARVSEKLIRKGKGKLVTDSE</sequence>
<organism evidence="2 3">
    <name type="scientific">Volvox reticuliferus</name>
    <dbReference type="NCBI Taxonomy" id="1737510"/>
    <lineage>
        <taxon>Eukaryota</taxon>
        <taxon>Viridiplantae</taxon>
        <taxon>Chlorophyta</taxon>
        <taxon>core chlorophytes</taxon>
        <taxon>Chlorophyceae</taxon>
        <taxon>CS clade</taxon>
        <taxon>Chlamydomonadales</taxon>
        <taxon>Volvocaceae</taxon>
        <taxon>Volvox</taxon>
    </lineage>
</organism>